<name>A0ACC0YR08_9ROSI</name>
<evidence type="ECO:0000313" key="1">
    <source>
        <dbReference type="EMBL" id="KAJ0040851.1"/>
    </source>
</evidence>
<proteinExistence type="predicted"/>
<dbReference type="Proteomes" id="UP001163603">
    <property type="component" value="Chromosome 5"/>
</dbReference>
<gene>
    <name evidence="1" type="ORF">Pint_28638</name>
</gene>
<accession>A0ACC0YR08</accession>
<organism evidence="1 2">
    <name type="scientific">Pistacia integerrima</name>
    <dbReference type="NCBI Taxonomy" id="434235"/>
    <lineage>
        <taxon>Eukaryota</taxon>
        <taxon>Viridiplantae</taxon>
        <taxon>Streptophyta</taxon>
        <taxon>Embryophyta</taxon>
        <taxon>Tracheophyta</taxon>
        <taxon>Spermatophyta</taxon>
        <taxon>Magnoliopsida</taxon>
        <taxon>eudicotyledons</taxon>
        <taxon>Gunneridae</taxon>
        <taxon>Pentapetalae</taxon>
        <taxon>rosids</taxon>
        <taxon>malvids</taxon>
        <taxon>Sapindales</taxon>
        <taxon>Anacardiaceae</taxon>
        <taxon>Pistacia</taxon>
    </lineage>
</organism>
<dbReference type="EMBL" id="CM047740">
    <property type="protein sequence ID" value="KAJ0040851.1"/>
    <property type="molecule type" value="Genomic_DNA"/>
</dbReference>
<evidence type="ECO:0000313" key="2">
    <source>
        <dbReference type="Proteomes" id="UP001163603"/>
    </source>
</evidence>
<protein>
    <submittedName>
        <fullName evidence="1">Uncharacterized protein</fullName>
    </submittedName>
</protein>
<sequence length="190" mass="22153">MAMKSTYSVHLEDTKEDLPKFCQADECQCDLINAKLYYQRHKVCEDHAKAPDVLVKNLSQRFCQQCSKFHEVANFDDSKRSCRSRLADHNQRRRKPLLSPLDPEVKDNVRIREYVAKKHLNHKNLKARNINIQMRPSRRANLNANWFNLINGPNYFGEMGLAPAPAPPSFQAYSNFMDMVLGYEPRSFSY</sequence>
<reference evidence="2" key="1">
    <citation type="journal article" date="2023" name="G3 (Bethesda)">
        <title>Genome assembly and association tests identify interacting loci associated with vigor, precocity, and sex in interspecific pistachio rootstocks.</title>
        <authorList>
            <person name="Palmer W."/>
            <person name="Jacygrad E."/>
            <person name="Sagayaradj S."/>
            <person name="Cavanaugh K."/>
            <person name="Han R."/>
            <person name="Bertier L."/>
            <person name="Beede B."/>
            <person name="Kafkas S."/>
            <person name="Golino D."/>
            <person name="Preece J."/>
            <person name="Michelmore R."/>
        </authorList>
    </citation>
    <scope>NUCLEOTIDE SEQUENCE [LARGE SCALE GENOMIC DNA]</scope>
</reference>
<comment type="caution">
    <text evidence="1">The sequence shown here is derived from an EMBL/GenBank/DDBJ whole genome shotgun (WGS) entry which is preliminary data.</text>
</comment>
<keyword evidence="2" id="KW-1185">Reference proteome</keyword>